<keyword evidence="2" id="KW-0472">Membrane</keyword>
<feature type="compositionally biased region" description="Gly residues" evidence="1">
    <location>
        <begin position="292"/>
        <end position="309"/>
    </location>
</feature>
<keyword evidence="2" id="KW-0812">Transmembrane</keyword>
<accession>A0A7W7RFJ1</accession>
<feature type="region of interest" description="Disordered" evidence="1">
    <location>
        <begin position="288"/>
        <end position="340"/>
    </location>
</feature>
<sequence length="340" mass="34868">MSPSESSAPGSTGRRRKPDEADSIEGLAAPPPERTGAKGTRRRRKPSTESKGRSTRSRVLLGTAAVVAVVVIVVLGVQYFLGGSAGGPPDPRPVAYQIDNVEGNINETLTSREVDTRALSESEVLERGNEEIESQGITFELASTTFTDACEDAVWGEEVRQALADAECTQAAVGGYTSDDHVGVAAMFNLVDVDASAAVAEAMEPPDSPDAEASGFVSVPSGEASLDDLGTGGYSAAQASVSGHYLVIAWAQSKDPPGADERENLSAPLIALTNFRDPLFRRVVQLENALEQGGGEEGAAGAEPGGEGDPGATQPEGGAEPGTGVPEGGTEPGVPQAPAE</sequence>
<dbReference type="RefSeq" id="WP_184576625.1">
    <property type="nucleotide sequence ID" value="NZ_JACHJT010000001.1"/>
</dbReference>
<reference evidence="3 4" key="1">
    <citation type="submission" date="2020-08" db="EMBL/GenBank/DDBJ databases">
        <title>Sequencing the genomes of 1000 actinobacteria strains.</title>
        <authorList>
            <person name="Klenk H.-P."/>
        </authorList>
    </citation>
    <scope>NUCLEOTIDE SEQUENCE [LARGE SCALE GENOMIC DNA]</scope>
    <source>
        <strain evidence="3 4">DSM 102030</strain>
    </source>
</reference>
<evidence type="ECO:0000256" key="2">
    <source>
        <dbReference type="SAM" id="Phobius"/>
    </source>
</evidence>
<keyword evidence="4" id="KW-1185">Reference proteome</keyword>
<name>A0A7W7RFJ1_9ACTN</name>
<protein>
    <submittedName>
        <fullName evidence="3">Uncharacterized protein</fullName>
    </submittedName>
</protein>
<feature type="region of interest" description="Disordered" evidence="1">
    <location>
        <begin position="1"/>
        <end position="56"/>
    </location>
</feature>
<dbReference type="Proteomes" id="UP000523007">
    <property type="component" value="Unassembled WGS sequence"/>
</dbReference>
<keyword evidence="2" id="KW-1133">Transmembrane helix</keyword>
<feature type="transmembrane region" description="Helical" evidence="2">
    <location>
        <begin position="59"/>
        <end position="81"/>
    </location>
</feature>
<gene>
    <name evidence="3" type="ORF">F4561_001849</name>
</gene>
<feature type="compositionally biased region" description="Gly residues" evidence="1">
    <location>
        <begin position="319"/>
        <end position="331"/>
    </location>
</feature>
<comment type="caution">
    <text evidence="3">The sequence shown here is derived from an EMBL/GenBank/DDBJ whole genome shotgun (WGS) entry which is preliminary data.</text>
</comment>
<organism evidence="3 4">
    <name type="scientific">Lipingzhangella halophila</name>
    <dbReference type="NCBI Taxonomy" id="1783352"/>
    <lineage>
        <taxon>Bacteria</taxon>
        <taxon>Bacillati</taxon>
        <taxon>Actinomycetota</taxon>
        <taxon>Actinomycetes</taxon>
        <taxon>Streptosporangiales</taxon>
        <taxon>Nocardiopsidaceae</taxon>
        <taxon>Lipingzhangella</taxon>
    </lineage>
</organism>
<dbReference type="EMBL" id="JACHJT010000001">
    <property type="protein sequence ID" value="MBB4931029.1"/>
    <property type="molecule type" value="Genomic_DNA"/>
</dbReference>
<dbReference type="AlphaFoldDB" id="A0A7W7RFJ1"/>
<evidence type="ECO:0000256" key="1">
    <source>
        <dbReference type="SAM" id="MobiDB-lite"/>
    </source>
</evidence>
<feature type="compositionally biased region" description="Polar residues" evidence="1">
    <location>
        <begin position="1"/>
        <end position="10"/>
    </location>
</feature>
<evidence type="ECO:0000313" key="3">
    <source>
        <dbReference type="EMBL" id="MBB4931029.1"/>
    </source>
</evidence>
<proteinExistence type="predicted"/>
<evidence type="ECO:0000313" key="4">
    <source>
        <dbReference type="Proteomes" id="UP000523007"/>
    </source>
</evidence>